<dbReference type="EMBL" id="AZDJ01000032">
    <property type="protein sequence ID" value="KRK70352.1"/>
    <property type="molecule type" value="Genomic_DNA"/>
</dbReference>
<dbReference type="Proteomes" id="UP000051804">
    <property type="component" value="Unassembled WGS sequence"/>
</dbReference>
<reference evidence="1 2" key="1">
    <citation type="journal article" date="2015" name="Genome Announc.">
        <title>Expanding the biotechnology potential of lactobacilli through comparative genomics of 213 strains and associated genera.</title>
        <authorList>
            <person name="Sun Z."/>
            <person name="Harris H.M."/>
            <person name="McCann A."/>
            <person name="Guo C."/>
            <person name="Argimon S."/>
            <person name="Zhang W."/>
            <person name="Yang X."/>
            <person name="Jeffery I.B."/>
            <person name="Cooney J.C."/>
            <person name="Kagawa T.F."/>
            <person name="Liu W."/>
            <person name="Song Y."/>
            <person name="Salvetti E."/>
            <person name="Wrobel A."/>
            <person name="Rasinkangas P."/>
            <person name="Parkhill J."/>
            <person name="Rea M.C."/>
            <person name="O'Sullivan O."/>
            <person name="Ritari J."/>
            <person name="Douillard F.P."/>
            <person name="Paul Ross R."/>
            <person name="Yang R."/>
            <person name="Briner A.E."/>
            <person name="Felis G.E."/>
            <person name="de Vos W.M."/>
            <person name="Barrangou R."/>
            <person name="Klaenhammer T.R."/>
            <person name="Caufield P.W."/>
            <person name="Cui Y."/>
            <person name="Zhang H."/>
            <person name="O'Toole P.W."/>
        </authorList>
    </citation>
    <scope>NUCLEOTIDE SEQUENCE [LARGE SCALE GENOMIC DNA]</scope>
    <source>
        <strain evidence="1 2">JCM 17158</strain>
    </source>
</reference>
<accession>A0A0R1JGD1</accession>
<comment type="caution">
    <text evidence="1">The sequence shown here is derived from an EMBL/GenBank/DDBJ whole genome shotgun (WGS) entry which is preliminary data.</text>
</comment>
<sequence length="124" mass="14062">MMLMKLIENPIRLNASLHKMLPYTIRHLYGNAPSVKSFRLFTLGSVHVYQIEGFDKLDIILTHDHRTIKQAELDFVLGKLLPGVDPKTLTINHAAKDEIEGEVHRKIRVKDLVIVEQPTPTSAA</sequence>
<protein>
    <recommendedName>
        <fullName evidence="3">DUF1827 domain-containing protein</fullName>
    </recommendedName>
</protein>
<evidence type="ECO:0008006" key="3">
    <source>
        <dbReference type="Google" id="ProtNLM"/>
    </source>
</evidence>
<organism evidence="1 2">
    <name type="scientific">Lacticaseibacillus nasuensis JCM 17158</name>
    <dbReference type="NCBI Taxonomy" id="1291734"/>
    <lineage>
        <taxon>Bacteria</taxon>
        <taxon>Bacillati</taxon>
        <taxon>Bacillota</taxon>
        <taxon>Bacilli</taxon>
        <taxon>Lactobacillales</taxon>
        <taxon>Lactobacillaceae</taxon>
        <taxon>Lacticaseibacillus</taxon>
    </lineage>
</organism>
<gene>
    <name evidence="1" type="ORF">FD02_GL000415</name>
</gene>
<proteinExistence type="predicted"/>
<dbReference type="PATRIC" id="fig|1291734.4.peg.429"/>
<dbReference type="AlphaFoldDB" id="A0A0R1JGD1"/>
<keyword evidence="2" id="KW-1185">Reference proteome</keyword>
<name>A0A0R1JGD1_9LACO</name>
<evidence type="ECO:0000313" key="2">
    <source>
        <dbReference type="Proteomes" id="UP000051804"/>
    </source>
</evidence>
<evidence type="ECO:0000313" key="1">
    <source>
        <dbReference type="EMBL" id="KRK70352.1"/>
    </source>
</evidence>
<dbReference type="Gene3D" id="3.40.1720.10">
    <property type="entry name" value="Streptococcus thermophilus LMG 18311 protein like"/>
    <property type="match status" value="1"/>
</dbReference>
<dbReference type="InterPro" id="IPR038226">
    <property type="entry name" value="LMG18311-like_sf"/>
</dbReference>